<evidence type="ECO:0000313" key="6">
    <source>
        <dbReference type="Proteomes" id="UP000593566"/>
    </source>
</evidence>
<dbReference type="PANTHER" id="PTHR15398">
    <property type="entry name" value="BROMODOMAIN-CONTAINING PROTEIN 8"/>
    <property type="match status" value="1"/>
</dbReference>
<keyword evidence="1 2" id="KW-0103">Bromodomain</keyword>
<dbReference type="GO" id="GO:0006325">
    <property type="term" value="P:chromatin organization"/>
    <property type="evidence" value="ECO:0007669"/>
    <property type="project" value="UniProtKB-ARBA"/>
</dbReference>
<sequence>MPEMRFMRWCSRRKERRLRVEGRLKEADYGWRTASTPSEAKGPSRAGQQALLEAKEWGYERWTIALIWVALSLIAFTKKTTCASRAYSRSIGEPAETLDGRISLRDSSVHEEWKMMAPGVHTPLETLLLFQTLHPFTANPPSFGKISDTLKNNELLRESDSFELNRLEPDALKDLYLRLLKEEAKSEAKGRDQVFQKNEQPNPRKRKLSSPPLETVDEALQYNHLLPQIVNRLYFRYRDHAIKSIEDEERKYRSLQKEVQEIERGDSDGRTQDQDLNSRRDSRGVSSIQTLLRHDDEVDKSQRGTTSRPTSAHELRNGLVAEAQTGASEHPYEAPPHGLNGIPHPPQVAPSGGGQKMPNDYKNPPPFLPPPQSFNLGNLSGSPNSDMNRRLPPQNQPPNGVAPSPSPRLNQTPFPGPERSSASPLIGGRVLPPPPGMLRSSGSPTGPLDALADMAGQQYRANPPMPSPRPLQHPGPQQHPNQLPAPRGYMPTDYPYYQNQAPYHPPYPPYGQGPLPAYNLPHGGLPYQGHAASAVHGSPYGNTQPYQPPVGQYPQHPNYNQSPGYYQPTPIQTPHPRNHVSRFADQHTPLSNASGRQRPPRPTPIVTSTSSTKWKDVDTPGSVRPVGSPVAPSSREISPISDKEPSPSPDAAQTRTRGAQSQKELQAATDSPSERVRAKPTRGAGRRGRGGRAGSVASSTVADSTRARTRSQSIVSQADELGMDSQPTSTRKIKPEPSVASGHDDDASVASQTADEARKSTRQRRGTIRGLEKVNETGKPSSKRKREEAAILPPPSPTPDSFSKPGQVLASRNFARISQTVMNDVIHHKVANVFAKPLTEREAPGYKDLIYRPQDLNSIKKAISNGSKAANAAIEDLAQEGSSSVWIPESPDVMPPKGIVNSAQLEKELMRMFANAIMFNPDLPTKRGFGPAFRTRQRTSELGATFDEDREETEEVIKGKQDVSVVKDTREMFETVERSVSAWRSAERAAEDDGKGTVGKLRGGGDEAGDEEADELAGEEVVGSVEVDEGEKRTKRRRR</sequence>
<feature type="region of interest" description="Disordered" evidence="3">
    <location>
        <begin position="982"/>
        <end position="1039"/>
    </location>
</feature>
<evidence type="ECO:0000256" key="3">
    <source>
        <dbReference type="SAM" id="MobiDB-lite"/>
    </source>
</evidence>
<feature type="compositionally biased region" description="Pro residues" evidence="3">
    <location>
        <begin position="463"/>
        <end position="473"/>
    </location>
</feature>
<feature type="region of interest" description="Disordered" evidence="3">
    <location>
        <begin position="528"/>
        <end position="806"/>
    </location>
</feature>
<feature type="region of interest" description="Disordered" evidence="3">
    <location>
        <begin position="258"/>
        <end position="316"/>
    </location>
</feature>
<organism evidence="5 6">
    <name type="scientific">Letharia lupina</name>
    <dbReference type="NCBI Taxonomy" id="560253"/>
    <lineage>
        <taxon>Eukaryota</taxon>
        <taxon>Fungi</taxon>
        <taxon>Dikarya</taxon>
        <taxon>Ascomycota</taxon>
        <taxon>Pezizomycotina</taxon>
        <taxon>Lecanoromycetes</taxon>
        <taxon>OSLEUM clade</taxon>
        <taxon>Lecanoromycetidae</taxon>
        <taxon>Lecanorales</taxon>
        <taxon>Lecanorineae</taxon>
        <taxon>Parmeliaceae</taxon>
        <taxon>Letharia</taxon>
    </lineage>
</organism>
<feature type="region of interest" description="Disordered" evidence="3">
    <location>
        <begin position="188"/>
        <end position="212"/>
    </location>
</feature>
<protein>
    <recommendedName>
        <fullName evidence="4">Bromo domain-containing protein</fullName>
    </recommendedName>
</protein>
<feature type="compositionally biased region" description="Basic and acidic residues" evidence="3">
    <location>
        <begin position="292"/>
        <end position="302"/>
    </location>
</feature>
<dbReference type="InterPro" id="IPR036427">
    <property type="entry name" value="Bromodomain-like_sf"/>
</dbReference>
<feature type="compositionally biased region" description="Basic residues" evidence="3">
    <location>
        <begin position="678"/>
        <end position="690"/>
    </location>
</feature>
<dbReference type="Pfam" id="PF00439">
    <property type="entry name" value="Bromodomain"/>
    <property type="match status" value="1"/>
</dbReference>
<feature type="compositionally biased region" description="Acidic residues" evidence="3">
    <location>
        <begin position="1007"/>
        <end position="1018"/>
    </location>
</feature>
<evidence type="ECO:0000259" key="4">
    <source>
        <dbReference type="PROSITE" id="PS50014"/>
    </source>
</evidence>
<evidence type="ECO:0000256" key="1">
    <source>
        <dbReference type="ARBA" id="ARBA00023117"/>
    </source>
</evidence>
<dbReference type="RefSeq" id="XP_037157722.1">
    <property type="nucleotide sequence ID" value="XM_037295721.1"/>
</dbReference>
<dbReference type="AlphaFoldDB" id="A0A8H6FL15"/>
<accession>A0A8H6FL15</accession>
<gene>
    <name evidence="5" type="ORF">HO133_004808</name>
</gene>
<dbReference type="SUPFAM" id="SSF47370">
    <property type="entry name" value="Bromodomain"/>
    <property type="match status" value="1"/>
</dbReference>
<dbReference type="Gene3D" id="1.20.920.10">
    <property type="entry name" value="Bromodomain-like"/>
    <property type="match status" value="1"/>
</dbReference>
<feature type="compositionally biased region" description="Polar residues" evidence="3">
    <location>
        <begin position="558"/>
        <end position="572"/>
    </location>
</feature>
<feature type="compositionally biased region" description="Polar residues" evidence="3">
    <location>
        <begin position="373"/>
        <end position="386"/>
    </location>
</feature>
<reference evidence="5 6" key="1">
    <citation type="journal article" date="2020" name="Genomics">
        <title>Complete, high-quality genomes from long-read metagenomic sequencing of two wolf lichen thalli reveals enigmatic genome architecture.</title>
        <authorList>
            <person name="McKenzie S.K."/>
            <person name="Walston R.F."/>
            <person name="Allen J.L."/>
        </authorList>
    </citation>
    <scope>NUCLEOTIDE SEQUENCE [LARGE SCALE GENOMIC DNA]</scope>
    <source>
        <strain evidence="5">WasteWater1</strain>
    </source>
</reference>
<evidence type="ECO:0000313" key="5">
    <source>
        <dbReference type="EMBL" id="KAF6230465.1"/>
    </source>
</evidence>
<keyword evidence="6" id="KW-1185">Reference proteome</keyword>
<dbReference type="PROSITE" id="PS50014">
    <property type="entry name" value="BROMODOMAIN_2"/>
    <property type="match status" value="1"/>
</dbReference>
<evidence type="ECO:0000256" key="2">
    <source>
        <dbReference type="PROSITE-ProRule" id="PRU00035"/>
    </source>
</evidence>
<dbReference type="PANTHER" id="PTHR15398:SF4">
    <property type="entry name" value="BROMODOMAIN-CONTAINING PROTEIN 8 ISOFORM X1"/>
    <property type="match status" value="1"/>
</dbReference>
<dbReference type="EMBL" id="JACCJB010000002">
    <property type="protein sequence ID" value="KAF6230465.1"/>
    <property type="molecule type" value="Genomic_DNA"/>
</dbReference>
<comment type="caution">
    <text evidence="5">The sequence shown here is derived from an EMBL/GenBank/DDBJ whole genome shotgun (WGS) entry which is preliminary data.</text>
</comment>
<dbReference type="GeneID" id="59333214"/>
<feature type="compositionally biased region" description="Pro residues" evidence="3">
    <location>
        <begin position="363"/>
        <end position="372"/>
    </location>
</feature>
<dbReference type="InterPro" id="IPR001487">
    <property type="entry name" value="Bromodomain"/>
</dbReference>
<feature type="region of interest" description="Disordered" evidence="3">
    <location>
        <begin position="328"/>
        <end position="508"/>
    </location>
</feature>
<feature type="compositionally biased region" description="Basic and acidic residues" evidence="3">
    <location>
        <begin position="985"/>
        <end position="995"/>
    </location>
</feature>
<feature type="compositionally biased region" description="Polar residues" evidence="3">
    <location>
        <begin position="651"/>
        <end position="671"/>
    </location>
</feature>
<feature type="domain" description="Bromo" evidence="4">
    <location>
        <begin position="826"/>
        <end position="927"/>
    </location>
</feature>
<proteinExistence type="predicted"/>
<name>A0A8H6FL15_9LECA</name>
<feature type="compositionally biased region" description="Basic and acidic residues" evidence="3">
    <location>
        <begin position="258"/>
        <end position="283"/>
    </location>
</feature>
<dbReference type="GO" id="GO:0035267">
    <property type="term" value="C:NuA4 histone acetyltransferase complex"/>
    <property type="evidence" value="ECO:0007669"/>
    <property type="project" value="TreeGrafter"/>
</dbReference>
<dbReference type="Proteomes" id="UP000593566">
    <property type="component" value="Unassembled WGS sequence"/>
</dbReference>